<evidence type="ECO:0000256" key="4">
    <source>
        <dbReference type="HAMAP-Rule" id="MF_01368"/>
    </source>
</evidence>
<name>A0ABP8GHW1_9BACT</name>
<dbReference type="SUPFAM" id="SSF64263">
    <property type="entry name" value="Prokaryotic ribosomal protein L17"/>
    <property type="match status" value="1"/>
</dbReference>
<gene>
    <name evidence="4" type="primary">rplQ</name>
    <name evidence="7" type="ORF">GCM10023184_11730</name>
</gene>
<evidence type="ECO:0000256" key="2">
    <source>
        <dbReference type="ARBA" id="ARBA00022980"/>
    </source>
</evidence>
<proteinExistence type="inferred from homology"/>
<keyword evidence="3 4" id="KW-0687">Ribonucleoprotein</keyword>
<dbReference type="InterPro" id="IPR000456">
    <property type="entry name" value="Ribosomal_bL17"/>
</dbReference>
<feature type="region of interest" description="Disordered" evidence="6">
    <location>
        <begin position="126"/>
        <end position="176"/>
    </location>
</feature>
<dbReference type="PROSITE" id="PS01167">
    <property type="entry name" value="RIBOSOMAL_L17"/>
    <property type="match status" value="1"/>
</dbReference>
<dbReference type="NCBIfam" id="TIGR00059">
    <property type="entry name" value="L17"/>
    <property type="match status" value="1"/>
</dbReference>
<sequence>MRHGDKIKNLSRTKSHRDALLMNLTCQLIEHKRIVTTLAKAKALRVYAEPLITKAKENTTHQRRVVFSYLQNKEAIKELFGTVAEKVAGRPGGYTRIIKLGTRPGDAAETALIELVDFNEIYGKATAKKDEPAKRTRRAGGAKKKAAEAAPAAEAQEQAPEAPAADATEATEQQPS</sequence>
<evidence type="ECO:0000256" key="6">
    <source>
        <dbReference type="SAM" id="MobiDB-lite"/>
    </source>
</evidence>
<evidence type="ECO:0000256" key="1">
    <source>
        <dbReference type="ARBA" id="ARBA00008777"/>
    </source>
</evidence>
<dbReference type="InterPro" id="IPR047859">
    <property type="entry name" value="Ribosomal_bL17_CS"/>
</dbReference>
<dbReference type="Gene3D" id="3.90.1030.10">
    <property type="entry name" value="Ribosomal protein L17"/>
    <property type="match status" value="1"/>
</dbReference>
<feature type="compositionally biased region" description="Basic residues" evidence="6">
    <location>
        <begin position="135"/>
        <end position="144"/>
    </location>
</feature>
<evidence type="ECO:0000256" key="5">
    <source>
        <dbReference type="RuleBase" id="RU000660"/>
    </source>
</evidence>
<dbReference type="Proteomes" id="UP001501725">
    <property type="component" value="Unassembled WGS sequence"/>
</dbReference>
<dbReference type="HAMAP" id="MF_01368">
    <property type="entry name" value="Ribosomal_bL17"/>
    <property type="match status" value="1"/>
</dbReference>
<protein>
    <recommendedName>
        <fullName evidence="4">Large ribosomal subunit protein bL17</fullName>
    </recommendedName>
</protein>
<dbReference type="InterPro" id="IPR036373">
    <property type="entry name" value="Ribosomal_bL17_sf"/>
</dbReference>
<evidence type="ECO:0000313" key="8">
    <source>
        <dbReference type="Proteomes" id="UP001501725"/>
    </source>
</evidence>
<accession>A0ABP8GHW1</accession>
<comment type="similarity">
    <text evidence="1 4 5">Belongs to the bacterial ribosomal protein bL17 family.</text>
</comment>
<dbReference type="Pfam" id="PF01196">
    <property type="entry name" value="Ribosomal_L17"/>
    <property type="match status" value="1"/>
</dbReference>
<dbReference type="PANTHER" id="PTHR14413:SF16">
    <property type="entry name" value="LARGE RIBOSOMAL SUBUNIT PROTEIN BL17M"/>
    <property type="match status" value="1"/>
</dbReference>
<evidence type="ECO:0000256" key="3">
    <source>
        <dbReference type="ARBA" id="ARBA00023274"/>
    </source>
</evidence>
<evidence type="ECO:0000313" key="7">
    <source>
        <dbReference type="EMBL" id="GAA4324389.1"/>
    </source>
</evidence>
<comment type="subunit">
    <text evidence="4">Part of the 50S ribosomal subunit. Contacts protein L32.</text>
</comment>
<reference evidence="8" key="1">
    <citation type="journal article" date="2019" name="Int. J. Syst. Evol. Microbiol.">
        <title>The Global Catalogue of Microorganisms (GCM) 10K type strain sequencing project: providing services to taxonomists for standard genome sequencing and annotation.</title>
        <authorList>
            <consortium name="The Broad Institute Genomics Platform"/>
            <consortium name="The Broad Institute Genome Sequencing Center for Infectious Disease"/>
            <person name="Wu L."/>
            <person name="Ma J."/>
        </authorList>
    </citation>
    <scope>NUCLEOTIDE SEQUENCE [LARGE SCALE GENOMIC DNA]</scope>
    <source>
        <strain evidence="8">JCM 17919</strain>
    </source>
</reference>
<keyword evidence="2 4" id="KW-0689">Ribosomal protein</keyword>
<feature type="compositionally biased region" description="Low complexity" evidence="6">
    <location>
        <begin position="148"/>
        <end position="176"/>
    </location>
</feature>
<keyword evidence="8" id="KW-1185">Reference proteome</keyword>
<comment type="caution">
    <text evidence="7">The sequence shown here is derived from an EMBL/GenBank/DDBJ whole genome shotgun (WGS) entry which is preliminary data.</text>
</comment>
<dbReference type="PANTHER" id="PTHR14413">
    <property type="entry name" value="RIBOSOMAL PROTEIN L17"/>
    <property type="match status" value="1"/>
</dbReference>
<dbReference type="RefSeq" id="WP_345254175.1">
    <property type="nucleotide sequence ID" value="NZ_BAABGY010000005.1"/>
</dbReference>
<organism evidence="7 8">
    <name type="scientific">Flaviaesturariibacter amylovorans</name>
    <dbReference type="NCBI Taxonomy" id="1084520"/>
    <lineage>
        <taxon>Bacteria</taxon>
        <taxon>Pseudomonadati</taxon>
        <taxon>Bacteroidota</taxon>
        <taxon>Chitinophagia</taxon>
        <taxon>Chitinophagales</taxon>
        <taxon>Chitinophagaceae</taxon>
        <taxon>Flaviaestuariibacter</taxon>
    </lineage>
</organism>
<dbReference type="EMBL" id="BAABGY010000005">
    <property type="protein sequence ID" value="GAA4324389.1"/>
    <property type="molecule type" value="Genomic_DNA"/>
</dbReference>